<keyword evidence="5" id="KW-0539">Nucleus</keyword>
<comment type="caution">
    <text evidence="8">The sequence shown here is derived from an EMBL/GenBank/DDBJ whole genome shotgun (WGS) entry which is preliminary data.</text>
</comment>
<feature type="region of interest" description="Disordered" evidence="6">
    <location>
        <begin position="587"/>
        <end position="606"/>
    </location>
</feature>
<evidence type="ECO:0000256" key="5">
    <source>
        <dbReference type="ARBA" id="ARBA00023242"/>
    </source>
</evidence>
<dbReference type="GO" id="GO:0008270">
    <property type="term" value="F:zinc ion binding"/>
    <property type="evidence" value="ECO:0007669"/>
    <property type="project" value="InterPro"/>
</dbReference>
<evidence type="ECO:0000256" key="2">
    <source>
        <dbReference type="ARBA" id="ARBA00023015"/>
    </source>
</evidence>
<dbReference type="GO" id="GO:0003677">
    <property type="term" value="F:DNA binding"/>
    <property type="evidence" value="ECO:0007669"/>
    <property type="project" value="UniProtKB-KW"/>
</dbReference>
<dbReference type="PROSITE" id="PS50048">
    <property type="entry name" value="ZN2_CY6_FUNGAL_2"/>
    <property type="match status" value="1"/>
</dbReference>
<keyword evidence="3" id="KW-0238">DNA-binding</keyword>
<evidence type="ECO:0000256" key="6">
    <source>
        <dbReference type="SAM" id="MobiDB-lite"/>
    </source>
</evidence>
<keyword evidence="4" id="KW-0804">Transcription</keyword>
<dbReference type="CDD" id="cd12148">
    <property type="entry name" value="fungal_TF_MHR"/>
    <property type="match status" value="1"/>
</dbReference>
<feature type="domain" description="Zn(2)-C6 fungal-type" evidence="7">
    <location>
        <begin position="34"/>
        <end position="64"/>
    </location>
</feature>
<dbReference type="PANTHER" id="PTHR47655:SF2">
    <property type="entry name" value="QUINIC ACID UTILIZATION ACTIVATOR"/>
    <property type="match status" value="1"/>
</dbReference>
<accession>A0AAN6DSI2</accession>
<organism evidence="8 9">
    <name type="scientific">Exophiala viscosa</name>
    <dbReference type="NCBI Taxonomy" id="2486360"/>
    <lineage>
        <taxon>Eukaryota</taxon>
        <taxon>Fungi</taxon>
        <taxon>Dikarya</taxon>
        <taxon>Ascomycota</taxon>
        <taxon>Pezizomycotina</taxon>
        <taxon>Eurotiomycetes</taxon>
        <taxon>Chaetothyriomycetidae</taxon>
        <taxon>Chaetothyriales</taxon>
        <taxon>Herpotrichiellaceae</taxon>
        <taxon>Exophiala</taxon>
    </lineage>
</organism>
<dbReference type="Proteomes" id="UP001203852">
    <property type="component" value="Unassembled WGS sequence"/>
</dbReference>
<keyword evidence="2" id="KW-0805">Transcription regulation</keyword>
<dbReference type="GO" id="GO:0000981">
    <property type="term" value="F:DNA-binding transcription factor activity, RNA polymerase II-specific"/>
    <property type="evidence" value="ECO:0007669"/>
    <property type="project" value="InterPro"/>
</dbReference>
<dbReference type="GO" id="GO:0045944">
    <property type="term" value="P:positive regulation of transcription by RNA polymerase II"/>
    <property type="evidence" value="ECO:0007669"/>
    <property type="project" value="TreeGrafter"/>
</dbReference>
<dbReference type="InterPro" id="IPR052783">
    <property type="entry name" value="Metabolic/Drug-Res_Regulator"/>
</dbReference>
<dbReference type="InterPro" id="IPR036864">
    <property type="entry name" value="Zn2-C6_fun-type_DNA-bd_sf"/>
</dbReference>
<dbReference type="Pfam" id="PF00172">
    <property type="entry name" value="Zn_clus"/>
    <property type="match status" value="1"/>
</dbReference>
<proteinExistence type="predicted"/>
<dbReference type="SUPFAM" id="SSF57701">
    <property type="entry name" value="Zn2/Cys6 DNA-binding domain"/>
    <property type="match status" value="1"/>
</dbReference>
<name>A0AAN6DSI2_9EURO</name>
<dbReference type="PROSITE" id="PS00463">
    <property type="entry name" value="ZN2_CY6_FUNGAL_1"/>
    <property type="match status" value="1"/>
</dbReference>
<gene>
    <name evidence="8" type="ORF">EDD36DRAFT_288335</name>
</gene>
<evidence type="ECO:0000256" key="4">
    <source>
        <dbReference type="ARBA" id="ARBA00023163"/>
    </source>
</evidence>
<dbReference type="PANTHER" id="PTHR47655">
    <property type="entry name" value="QUINIC ACID UTILIZATION ACTIVATOR"/>
    <property type="match status" value="1"/>
</dbReference>
<evidence type="ECO:0000256" key="3">
    <source>
        <dbReference type="ARBA" id="ARBA00023125"/>
    </source>
</evidence>
<dbReference type="SMART" id="SM00066">
    <property type="entry name" value="GAL4"/>
    <property type="match status" value="1"/>
</dbReference>
<evidence type="ECO:0000313" key="8">
    <source>
        <dbReference type="EMBL" id="KAI1611416.1"/>
    </source>
</evidence>
<keyword evidence="1" id="KW-0479">Metal-binding</keyword>
<dbReference type="InterPro" id="IPR001138">
    <property type="entry name" value="Zn2Cys6_DnaBD"/>
</dbReference>
<dbReference type="Gene3D" id="4.10.240.10">
    <property type="entry name" value="Zn(2)-C6 fungal-type DNA-binding domain"/>
    <property type="match status" value="1"/>
</dbReference>
<sequence>MATNSTDAQGKAPRASQSQEEVPKVARASRISRACVRCRARKDRCDGVQPQCSNCVTAGQPCLYLAANKKRGLPEGYVRGLEKLWAIVMQTVEGLEDATQRIIAENEDELLRLWNHHRHGEDLHKTWKESTVLSELERLLSRLEEHQSSNLKRKRDREDNEENDSSSLSMPPNLGPVGSAALTPRFRTVESSDDAPYADVQESAPPHMFAQGLPGQRLSTGADAELARLPDAMSSLLTHYFTYTHCWFPILDRAHTLKKFYEHTRSHNPTPAGNSDLAYLWAICAYCTQQRSSLADRDADVDTMRRKARRCIPSDDGPFALGHTQALVILVLLEIGMGNWTSAWILIGLAVRALLDVIDSGGMLQAKQSTEPAREQSWTGTFQACFILDTLICMRLRRPAHLRKEHLEPGQLLAEDGLEEWGPWNGDTIDLPVDPEPAFIKSCFNRLTETFMLANDVLPAERVAGLQRLSDAYPFQISEIKRRAPHHMVLQASYFVVVAISSSPETRAKLTAQFVRSLDVFHNAWSEAAGIPAILTALFHTINVALDIPRAVQSLYSSRRHDEVLPRLAMIWPGFKPFEEDVTRGSQRSAASAGVSLDDSVPNRGQQPQYHLSLPFPSTGGALYYDKVDAPIVASNAGDLQAGEFHDLSAYRAMDPLLHDPPVIVDYGVVNAEVPDQPQPANANWANSSMRQGTVVRTATSPSFDGDEIDALFDEMAQLDTTEWSTDRMQGLRDFGFADESTFEAFCNDPDRLILSNGYAAPTFGYRTNTFAHDAQATISTELDNQIPDTISQMNPFEIPNNNWRPQS</sequence>
<reference evidence="8" key="1">
    <citation type="journal article" date="2022" name="bioRxiv">
        <title>Deciphering the potential niche of two novel black yeast fungi from a biological soil crust based on their genomes, phenotypes, and melanin regulation.</title>
        <authorList>
            <consortium name="DOE Joint Genome Institute"/>
            <person name="Carr E.C."/>
            <person name="Barton Q."/>
            <person name="Grambo S."/>
            <person name="Sullivan M."/>
            <person name="Renfro C.M."/>
            <person name="Kuo A."/>
            <person name="Pangilinan J."/>
            <person name="Lipzen A."/>
            <person name="Keymanesh K."/>
            <person name="Savage E."/>
            <person name="Barry K."/>
            <person name="Grigoriev I.V."/>
            <person name="Riekhof W.R."/>
            <person name="Harris S.S."/>
        </authorList>
    </citation>
    <scope>NUCLEOTIDE SEQUENCE</scope>
    <source>
        <strain evidence="8">JF 03-4F</strain>
    </source>
</reference>
<dbReference type="GO" id="GO:0006351">
    <property type="term" value="P:DNA-templated transcription"/>
    <property type="evidence" value="ECO:0007669"/>
    <property type="project" value="InterPro"/>
</dbReference>
<feature type="region of interest" description="Disordered" evidence="6">
    <location>
        <begin position="146"/>
        <end position="180"/>
    </location>
</feature>
<dbReference type="InterPro" id="IPR007219">
    <property type="entry name" value="XnlR_reg_dom"/>
</dbReference>
<dbReference type="EMBL" id="MU404356">
    <property type="protein sequence ID" value="KAI1611416.1"/>
    <property type="molecule type" value="Genomic_DNA"/>
</dbReference>
<evidence type="ECO:0000259" key="7">
    <source>
        <dbReference type="PROSITE" id="PS50048"/>
    </source>
</evidence>
<dbReference type="CDD" id="cd00067">
    <property type="entry name" value="GAL4"/>
    <property type="match status" value="1"/>
</dbReference>
<evidence type="ECO:0000256" key="1">
    <source>
        <dbReference type="ARBA" id="ARBA00022723"/>
    </source>
</evidence>
<dbReference type="AlphaFoldDB" id="A0AAN6DSI2"/>
<evidence type="ECO:0000313" key="9">
    <source>
        <dbReference type="Proteomes" id="UP001203852"/>
    </source>
</evidence>
<protein>
    <submittedName>
        <fullName evidence="8">Fungal-specific transcription factor domain-containing protein</fullName>
    </submittedName>
</protein>
<feature type="region of interest" description="Disordered" evidence="6">
    <location>
        <begin position="1"/>
        <end position="25"/>
    </location>
</feature>
<keyword evidence="9" id="KW-1185">Reference proteome</keyword>
<dbReference type="Pfam" id="PF04082">
    <property type="entry name" value="Fungal_trans"/>
    <property type="match status" value="1"/>
</dbReference>